<keyword evidence="1" id="KW-0472">Membrane</keyword>
<dbReference type="CDD" id="cd00130">
    <property type="entry name" value="PAS"/>
    <property type="match status" value="2"/>
</dbReference>
<evidence type="ECO:0000259" key="4">
    <source>
        <dbReference type="PROSITE" id="PS50887"/>
    </source>
</evidence>
<feature type="domain" description="PAC" evidence="3">
    <location>
        <begin position="250"/>
        <end position="300"/>
    </location>
</feature>
<dbReference type="EC" id="2.7.7.65" evidence="5"/>
<evidence type="ECO:0000259" key="2">
    <source>
        <dbReference type="PROSITE" id="PS50112"/>
    </source>
</evidence>
<keyword evidence="6" id="KW-1185">Reference proteome</keyword>
<dbReference type="GO" id="GO:0052621">
    <property type="term" value="F:diguanylate cyclase activity"/>
    <property type="evidence" value="ECO:0007669"/>
    <property type="project" value="UniProtKB-EC"/>
</dbReference>
<dbReference type="EMBL" id="JAGIYY010000002">
    <property type="protein sequence ID" value="MBP0439022.1"/>
    <property type="molecule type" value="Genomic_DNA"/>
</dbReference>
<feature type="transmembrane region" description="Helical" evidence="1">
    <location>
        <begin position="15"/>
        <end position="35"/>
    </location>
</feature>
<dbReference type="PROSITE" id="PS50112">
    <property type="entry name" value="PAS"/>
    <property type="match status" value="2"/>
</dbReference>
<dbReference type="SUPFAM" id="SSF55785">
    <property type="entry name" value="PYP-like sensor domain (PAS domain)"/>
    <property type="match status" value="2"/>
</dbReference>
<dbReference type="SUPFAM" id="SSF55073">
    <property type="entry name" value="Nucleotide cyclase"/>
    <property type="match status" value="1"/>
</dbReference>
<dbReference type="SMART" id="SM00267">
    <property type="entry name" value="GGDEF"/>
    <property type="match status" value="1"/>
</dbReference>
<reference evidence="5" key="1">
    <citation type="submission" date="2021-03" db="EMBL/GenBank/DDBJ databases">
        <title>Genome sequencing and assembly of Tianweitania sediminis.</title>
        <authorList>
            <person name="Chhetri G."/>
        </authorList>
    </citation>
    <scope>NUCLEOTIDE SEQUENCE</scope>
    <source>
        <strain evidence="5">Z8</strain>
    </source>
</reference>
<dbReference type="InterPro" id="IPR052155">
    <property type="entry name" value="Biofilm_reg_signaling"/>
</dbReference>
<keyword evidence="5" id="KW-0808">Transferase</keyword>
<keyword evidence="5" id="KW-0548">Nucleotidyltransferase</keyword>
<comment type="caution">
    <text evidence="5">The sequence shown here is derived from an EMBL/GenBank/DDBJ whole genome shotgun (WGS) entry which is preliminary data.</text>
</comment>
<dbReference type="PANTHER" id="PTHR44757:SF2">
    <property type="entry name" value="BIOFILM ARCHITECTURE MAINTENANCE PROTEIN MBAA"/>
    <property type="match status" value="1"/>
</dbReference>
<feature type="domain" description="PAS" evidence="2">
    <location>
        <begin position="171"/>
        <end position="247"/>
    </location>
</feature>
<dbReference type="AlphaFoldDB" id="A0A8J7R0R6"/>
<dbReference type="Proteomes" id="UP000666240">
    <property type="component" value="Unassembled WGS sequence"/>
</dbReference>
<dbReference type="InterPro" id="IPR043128">
    <property type="entry name" value="Rev_trsase/Diguanyl_cyclase"/>
</dbReference>
<dbReference type="Pfam" id="PF13426">
    <property type="entry name" value="PAS_9"/>
    <property type="match status" value="1"/>
</dbReference>
<dbReference type="Pfam" id="PF08447">
    <property type="entry name" value="PAS_3"/>
    <property type="match status" value="1"/>
</dbReference>
<dbReference type="InterPro" id="IPR035965">
    <property type="entry name" value="PAS-like_dom_sf"/>
</dbReference>
<name>A0A8J7R0R6_9HYPH</name>
<dbReference type="CDD" id="cd01949">
    <property type="entry name" value="GGDEF"/>
    <property type="match status" value="1"/>
</dbReference>
<feature type="domain" description="GGDEF" evidence="4">
    <location>
        <begin position="332"/>
        <end position="466"/>
    </location>
</feature>
<evidence type="ECO:0000256" key="1">
    <source>
        <dbReference type="SAM" id="Phobius"/>
    </source>
</evidence>
<dbReference type="Gene3D" id="3.30.70.270">
    <property type="match status" value="1"/>
</dbReference>
<dbReference type="SMART" id="SM00091">
    <property type="entry name" value="PAS"/>
    <property type="match status" value="2"/>
</dbReference>
<dbReference type="PROSITE" id="PS50113">
    <property type="entry name" value="PAC"/>
    <property type="match status" value="1"/>
</dbReference>
<protein>
    <submittedName>
        <fullName evidence="5">Diguanylate cyclase</fullName>
        <ecNumber evidence="5">2.7.7.65</ecNumber>
    </submittedName>
</protein>
<organism evidence="5 6">
    <name type="scientific">Tianweitania sediminis</name>
    <dbReference type="NCBI Taxonomy" id="1502156"/>
    <lineage>
        <taxon>Bacteria</taxon>
        <taxon>Pseudomonadati</taxon>
        <taxon>Pseudomonadota</taxon>
        <taxon>Alphaproteobacteria</taxon>
        <taxon>Hyphomicrobiales</taxon>
        <taxon>Phyllobacteriaceae</taxon>
        <taxon>Tianweitania</taxon>
    </lineage>
</organism>
<keyword evidence="1" id="KW-0812">Transmembrane</keyword>
<dbReference type="InterPro" id="IPR013655">
    <property type="entry name" value="PAS_fold_3"/>
</dbReference>
<dbReference type="Pfam" id="PF00990">
    <property type="entry name" value="GGDEF"/>
    <property type="match status" value="1"/>
</dbReference>
<dbReference type="NCBIfam" id="TIGR00229">
    <property type="entry name" value="sensory_box"/>
    <property type="match status" value="2"/>
</dbReference>
<accession>A0A8J7R0R6</accession>
<proteinExistence type="predicted"/>
<gene>
    <name evidence="5" type="ORF">J5Y06_10200</name>
</gene>
<dbReference type="NCBIfam" id="TIGR00254">
    <property type="entry name" value="GGDEF"/>
    <property type="match status" value="1"/>
</dbReference>
<evidence type="ECO:0000313" key="5">
    <source>
        <dbReference type="EMBL" id="MBP0439022.1"/>
    </source>
</evidence>
<evidence type="ECO:0000259" key="3">
    <source>
        <dbReference type="PROSITE" id="PS50113"/>
    </source>
</evidence>
<evidence type="ECO:0000313" key="6">
    <source>
        <dbReference type="Proteomes" id="UP000666240"/>
    </source>
</evidence>
<dbReference type="InterPro" id="IPR000700">
    <property type="entry name" value="PAS-assoc_C"/>
</dbReference>
<dbReference type="Gene3D" id="3.30.450.20">
    <property type="entry name" value="PAS domain"/>
    <property type="match status" value="2"/>
</dbReference>
<feature type="domain" description="PAS" evidence="2">
    <location>
        <begin position="45"/>
        <end position="114"/>
    </location>
</feature>
<sequence>MFFEPFLPGLSGTELLLAALLFVSLVFSASTLFFYRRLQGSLATAEESSAALIAHLSDGIYRSSLDGRQLSANPALVRLNGYDTEEEMLRSVEDIAVEWYVEPGRREEFRRILQAEGHVSNFVSEVYRHKTRERIWITESARVVRHGRTGKPLFYEGSVREITETRRRLNQEALFQKLMSGVPGGIFQLKVGASGISAFTFLSPGFERITGISVQEILRDPATLTQHMHVDDQQRYRTSFLEAASTLHSWEVEFRVETARGGEKWLRLTADPERSADGVTWHGYMADITIRKRQHAQIEALAYRDPLTGLANRRRFFRGMEATMAGLRDFGGTAAVLFIDLDNFKFLNDTAGHDAGDRCLKDVAAILQSNTAEGEIPARIGGDEFVLIIGGSLMDEAEMTQQALVRGNQILSAIRHGCGSHQVSASMGVVVFDGSSAGPDDVLQRADRAMYRAKQAGRDGLAICDLRPASETLKPIELLSLAAADTEQSLDTFQPRRRKLN</sequence>
<dbReference type="InterPro" id="IPR029787">
    <property type="entry name" value="Nucleotide_cyclase"/>
</dbReference>
<dbReference type="InterPro" id="IPR000014">
    <property type="entry name" value="PAS"/>
</dbReference>
<dbReference type="PANTHER" id="PTHR44757">
    <property type="entry name" value="DIGUANYLATE CYCLASE DGCP"/>
    <property type="match status" value="1"/>
</dbReference>
<dbReference type="InterPro" id="IPR000160">
    <property type="entry name" value="GGDEF_dom"/>
</dbReference>
<dbReference type="PROSITE" id="PS50887">
    <property type="entry name" value="GGDEF"/>
    <property type="match status" value="1"/>
</dbReference>
<dbReference type="RefSeq" id="WP_209335014.1">
    <property type="nucleotide sequence ID" value="NZ_JAGIYY010000002.1"/>
</dbReference>
<keyword evidence="1" id="KW-1133">Transmembrane helix</keyword>